<organism evidence="3 4">
    <name type="scientific">Habropoda laboriosa</name>
    <dbReference type="NCBI Taxonomy" id="597456"/>
    <lineage>
        <taxon>Eukaryota</taxon>
        <taxon>Metazoa</taxon>
        <taxon>Ecdysozoa</taxon>
        <taxon>Arthropoda</taxon>
        <taxon>Hexapoda</taxon>
        <taxon>Insecta</taxon>
        <taxon>Pterygota</taxon>
        <taxon>Neoptera</taxon>
        <taxon>Endopterygota</taxon>
        <taxon>Hymenoptera</taxon>
        <taxon>Apocrita</taxon>
        <taxon>Aculeata</taxon>
        <taxon>Apoidea</taxon>
        <taxon>Anthophila</taxon>
        <taxon>Apidae</taxon>
        <taxon>Habropoda</taxon>
    </lineage>
</organism>
<evidence type="ECO:0000313" key="3">
    <source>
        <dbReference type="EMBL" id="KOC60276.1"/>
    </source>
</evidence>
<keyword evidence="1" id="KW-0732">Signal</keyword>
<evidence type="ECO:0000259" key="2">
    <source>
        <dbReference type="PROSITE" id="PS50835"/>
    </source>
</evidence>
<sequence>MLSRLSAVVASILVHQLHVLCAATSLGAKPFPGLENLPRSFWHELSSPFTEVYEVESFATETGGTPEPRPFFEDPETNITVQLGAQVYMHCRVQNLQDTFKGWKHPLKEIASFHIIANIYETVQDMEKLKFKAVWFSASKEFSKKRAMGSSWVSKLLRQLTAFRRRSFNGVDGISLRCTVCPKTSDAILDAREVFMGWIIRSFRSFQSLGYGGRVLDAKFFGIGKLDRMVVTTMVECDWGWLGRSFKLTMTTEAFVEARIVNVIDLRYKLKSMDGIKNISILNGPPYEAQRPRPDTLRAPDLEEIPLCCQIPNVEYTPPPSRTAVPEKARQGRKGHAATSYHFGLRPYRKKGKTCPRGGQNLRCKSPRCRMSGAFRSNEISSLSPEVSWVRRRGDELHLLTIGRDTYASDSRFSLAFEKPNDWRLFLSSAIERDGGLYECQVSAHPPLIRTVHLTVSDTNRSSTNMDFEVSAIESQRACKHISCDMQLREAITSGGKHLRIYAWAHWLSSRPLILLRRNYALQWGYGGDILLADTAAADLRLTQMLREPRELVPTAANVSTDLFVTLDSVSEYVLQSSSSHNFWC</sequence>
<evidence type="ECO:0000313" key="4">
    <source>
        <dbReference type="Proteomes" id="UP000053825"/>
    </source>
</evidence>
<dbReference type="InterPro" id="IPR007110">
    <property type="entry name" value="Ig-like_dom"/>
</dbReference>
<feature type="domain" description="Ig-like" evidence="2">
    <location>
        <begin position="359"/>
        <end position="457"/>
    </location>
</feature>
<dbReference type="Proteomes" id="UP000053825">
    <property type="component" value="Unassembled WGS sequence"/>
</dbReference>
<dbReference type="InterPro" id="IPR037448">
    <property type="entry name" value="Zig-8"/>
</dbReference>
<dbReference type="OrthoDB" id="6354602at2759"/>
<dbReference type="AlphaFoldDB" id="A0A0L7QP49"/>
<dbReference type="GO" id="GO:0032589">
    <property type="term" value="C:neuron projection membrane"/>
    <property type="evidence" value="ECO:0007669"/>
    <property type="project" value="TreeGrafter"/>
</dbReference>
<dbReference type="InterPro" id="IPR013783">
    <property type="entry name" value="Ig-like_fold"/>
</dbReference>
<name>A0A0L7QP49_9HYME</name>
<dbReference type="PROSITE" id="PS50835">
    <property type="entry name" value="IG_LIKE"/>
    <property type="match status" value="1"/>
</dbReference>
<feature type="chain" id="PRO_5005574796" description="Ig-like domain-containing protein" evidence="1">
    <location>
        <begin position="23"/>
        <end position="585"/>
    </location>
</feature>
<proteinExistence type="predicted"/>
<evidence type="ECO:0000256" key="1">
    <source>
        <dbReference type="SAM" id="SignalP"/>
    </source>
</evidence>
<feature type="signal peptide" evidence="1">
    <location>
        <begin position="1"/>
        <end position="22"/>
    </location>
</feature>
<dbReference type="PANTHER" id="PTHR23279:SF3">
    <property type="entry name" value="DEFECTIVE PROBOSCIS EXTENSION RESPONSE 18"/>
    <property type="match status" value="1"/>
</dbReference>
<dbReference type="Gene3D" id="2.60.40.10">
    <property type="entry name" value="Immunoglobulins"/>
    <property type="match status" value="1"/>
</dbReference>
<dbReference type="PANTHER" id="PTHR23279">
    <property type="entry name" value="DEFECTIVE PROBOSCIS EXTENSION RESPONSE DPR -RELATED"/>
    <property type="match status" value="1"/>
</dbReference>
<keyword evidence="4" id="KW-1185">Reference proteome</keyword>
<accession>A0A0L7QP49</accession>
<protein>
    <recommendedName>
        <fullName evidence="2">Ig-like domain-containing protein</fullName>
    </recommendedName>
</protein>
<dbReference type="EMBL" id="KQ414845">
    <property type="protein sequence ID" value="KOC60276.1"/>
    <property type="molecule type" value="Genomic_DNA"/>
</dbReference>
<dbReference type="STRING" id="597456.A0A0L7QP49"/>
<reference evidence="3 4" key="1">
    <citation type="submission" date="2015-07" db="EMBL/GenBank/DDBJ databases">
        <title>The genome of Habropoda laboriosa.</title>
        <authorList>
            <person name="Pan H."/>
            <person name="Kapheim K."/>
        </authorList>
    </citation>
    <scope>NUCLEOTIDE SEQUENCE [LARGE SCALE GENOMIC DNA]</scope>
    <source>
        <strain evidence="3">0110345459</strain>
    </source>
</reference>
<gene>
    <name evidence="3" type="ORF">WH47_08605</name>
</gene>
<dbReference type="InterPro" id="IPR036179">
    <property type="entry name" value="Ig-like_dom_sf"/>
</dbReference>
<dbReference type="GO" id="GO:0050808">
    <property type="term" value="P:synapse organization"/>
    <property type="evidence" value="ECO:0007669"/>
    <property type="project" value="TreeGrafter"/>
</dbReference>
<dbReference type="SUPFAM" id="SSF48726">
    <property type="entry name" value="Immunoglobulin"/>
    <property type="match status" value="1"/>
</dbReference>